<dbReference type="GO" id="GO:0005739">
    <property type="term" value="C:mitochondrion"/>
    <property type="evidence" value="ECO:0007669"/>
    <property type="project" value="TreeGrafter"/>
</dbReference>
<dbReference type="InterPro" id="IPR019180">
    <property type="entry name" value="Oxidoreductase-like_N"/>
</dbReference>
<evidence type="ECO:0000259" key="2">
    <source>
        <dbReference type="Pfam" id="PF09791"/>
    </source>
</evidence>
<reference evidence="3 4" key="1">
    <citation type="submission" date="2019-10" db="EMBL/GenBank/DDBJ databases">
        <authorList>
            <person name="Palmer J.M."/>
        </authorList>
    </citation>
    <scope>NUCLEOTIDE SEQUENCE [LARGE SCALE GENOMIC DNA]</scope>
    <source>
        <strain evidence="3 4">TWF506</strain>
    </source>
</reference>
<keyword evidence="4" id="KW-1185">Reference proteome</keyword>
<dbReference type="InterPro" id="IPR039251">
    <property type="entry name" value="OXLD1"/>
</dbReference>
<sequence>MKFVSTVFRNVPALRSLAFSEVLLEHTTYTTTILRVRAKPKSNGLTTQAFPLTGFYKLLLEHPQTPSDHPAYYPSRGSDHQKQQTAPDPTQRVRQEDQLTSAQLVFGSRLVGPLRVRTNNANDQARIIAGISVPPKPTEPDNCCMSGCVNCVWDVFREDLEEWAAANSRAQRALKRKSESEIFSTIPLQKDADLEDVVGGECREEFDQDEDQDAVPGSSMWEGLEDIPIGIRVFMDTEKAIKSRNSEKSTVSNASNFSN</sequence>
<dbReference type="PANTHER" id="PTHR21193:SF3">
    <property type="entry name" value="OXIDOREDUCTASE-LIKE DOMAIN-CONTAINING PROTEIN 1"/>
    <property type="match status" value="1"/>
</dbReference>
<proteinExistence type="predicted"/>
<dbReference type="EMBL" id="JAVHJM010000009">
    <property type="protein sequence ID" value="KAK6505904.1"/>
    <property type="molecule type" value="Genomic_DNA"/>
</dbReference>
<evidence type="ECO:0000313" key="3">
    <source>
        <dbReference type="EMBL" id="KAK6505904.1"/>
    </source>
</evidence>
<comment type="caution">
    <text evidence="3">The sequence shown here is derived from an EMBL/GenBank/DDBJ whole genome shotgun (WGS) entry which is preliminary data.</text>
</comment>
<accession>A0AAN8N9J2</accession>
<dbReference type="AlphaFoldDB" id="A0AAN8N9J2"/>
<organism evidence="3 4">
    <name type="scientific">Arthrobotrys conoides</name>
    <dbReference type="NCBI Taxonomy" id="74498"/>
    <lineage>
        <taxon>Eukaryota</taxon>
        <taxon>Fungi</taxon>
        <taxon>Dikarya</taxon>
        <taxon>Ascomycota</taxon>
        <taxon>Pezizomycotina</taxon>
        <taxon>Orbiliomycetes</taxon>
        <taxon>Orbiliales</taxon>
        <taxon>Orbiliaceae</taxon>
        <taxon>Arthrobotrys</taxon>
    </lineage>
</organism>
<dbReference type="Proteomes" id="UP001307849">
    <property type="component" value="Unassembled WGS sequence"/>
</dbReference>
<protein>
    <recommendedName>
        <fullName evidence="2">Oxidoreductase-like domain-containing protein</fullName>
    </recommendedName>
</protein>
<evidence type="ECO:0000313" key="4">
    <source>
        <dbReference type="Proteomes" id="UP001307849"/>
    </source>
</evidence>
<gene>
    <name evidence="3" type="ORF">TWF506_010838</name>
</gene>
<evidence type="ECO:0000256" key="1">
    <source>
        <dbReference type="SAM" id="MobiDB-lite"/>
    </source>
</evidence>
<dbReference type="Pfam" id="PF09791">
    <property type="entry name" value="Oxidored-like"/>
    <property type="match status" value="1"/>
</dbReference>
<dbReference type="PANTHER" id="PTHR21193">
    <property type="entry name" value="OXIDOREDUCTASE-LIKE DOMAIN-CONTAINING PROTEIN 1"/>
    <property type="match status" value="1"/>
</dbReference>
<feature type="domain" description="Oxidoreductase-like" evidence="2">
    <location>
        <begin position="128"/>
        <end position="171"/>
    </location>
</feature>
<name>A0AAN8N9J2_9PEZI</name>
<feature type="region of interest" description="Disordered" evidence="1">
    <location>
        <begin position="67"/>
        <end position="95"/>
    </location>
</feature>